<proteinExistence type="predicted"/>
<feature type="transmembrane region" description="Helical" evidence="7">
    <location>
        <begin position="66"/>
        <end position="84"/>
    </location>
</feature>
<feature type="transmembrane region" description="Helical" evidence="7">
    <location>
        <begin position="196"/>
        <end position="217"/>
    </location>
</feature>
<dbReference type="GO" id="GO:0005886">
    <property type="term" value="C:plasma membrane"/>
    <property type="evidence" value="ECO:0007669"/>
    <property type="project" value="UniProtKB-SubCell"/>
</dbReference>
<feature type="transmembrane region" description="Helical" evidence="7">
    <location>
        <begin position="407"/>
        <end position="427"/>
    </location>
</feature>
<sequence length="445" mass="48197">MSLSHLDPVSLPDSEHQLQLRRAVIASTIGTAIEWYDFFLYSTVTGLVFAKLFFPRSDPWVGTLEAFAIYAVGFIARPIGAAIFGHYGDRIGRKSTLIATLLLMGLATFAVALVPTYDSIGVWGAVILTVLRFVQGVGVGGEWGGSVLMSMEWARNDHSRGLVASWPQFGVPCGLFLANLAVLAFSQMSGEQFLSWGWRVPFALSLILVGVGLYIRLGIMETPVFARLIAERKVERTPMLQVIKEHPKEILLSAFARMAEQAPFYIFTAFVFSYGIGTLHVSRDFLLTAVLAASVLSFVSIPVFGHLSDRIGRKNMYIIGAIVTGVFGFIYFRMLDTGSHPIIFFAIILSLIPHDMMYGPQAALIAESFTGRLRYSGASLGYQLASVIAGGPAPLIAAWLFGTFHSATAIAAYIAVCAVISVVATAAMTDYTGKNISGEYGSSRG</sequence>
<feature type="transmembrane region" description="Helical" evidence="7">
    <location>
        <begin position="96"/>
        <end position="114"/>
    </location>
</feature>
<dbReference type="Gene3D" id="1.20.1250.20">
    <property type="entry name" value="MFS general substrate transporter like domains"/>
    <property type="match status" value="1"/>
</dbReference>
<evidence type="ECO:0000256" key="1">
    <source>
        <dbReference type="ARBA" id="ARBA00004651"/>
    </source>
</evidence>
<dbReference type="RefSeq" id="WP_369719916.1">
    <property type="nucleotide sequence ID" value="NZ_CP165734.1"/>
</dbReference>
<feature type="transmembrane region" description="Helical" evidence="7">
    <location>
        <begin position="262"/>
        <end position="279"/>
    </location>
</feature>
<dbReference type="EMBL" id="CP165734">
    <property type="protein sequence ID" value="XDV55464.1"/>
    <property type="molecule type" value="Genomic_DNA"/>
</dbReference>
<feature type="transmembrane region" description="Helical" evidence="7">
    <location>
        <begin position="380"/>
        <end position="401"/>
    </location>
</feature>
<dbReference type="InterPro" id="IPR005828">
    <property type="entry name" value="MFS_sugar_transport-like"/>
</dbReference>
<keyword evidence="6 7" id="KW-0472">Membrane</keyword>
<protein>
    <submittedName>
        <fullName evidence="9">MFS transporter</fullName>
    </submittedName>
</protein>
<dbReference type="Pfam" id="PF07690">
    <property type="entry name" value="MFS_1"/>
    <property type="match status" value="1"/>
</dbReference>
<dbReference type="SUPFAM" id="SSF103473">
    <property type="entry name" value="MFS general substrate transporter"/>
    <property type="match status" value="1"/>
</dbReference>
<feature type="transmembrane region" description="Helical" evidence="7">
    <location>
        <begin position="341"/>
        <end position="359"/>
    </location>
</feature>
<feature type="transmembrane region" description="Helical" evidence="7">
    <location>
        <begin position="120"/>
        <end position="141"/>
    </location>
</feature>
<feature type="transmembrane region" description="Helical" evidence="7">
    <location>
        <begin position="162"/>
        <end position="184"/>
    </location>
</feature>
<keyword evidence="5 7" id="KW-1133">Transmembrane helix</keyword>
<evidence type="ECO:0000256" key="5">
    <source>
        <dbReference type="ARBA" id="ARBA00022989"/>
    </source>
</evidence>
<accession>A0AB39XEK9</accession>
<reference evidence="9" key="1">
    <citation type="submission" date="2024-08" db="EMBL/GenBank/DDBJ databases">
        <authorList>
            <person name="Chaddad Z."/>
            <person name="Lamrabet M."/>
            <person name="Bouhnik O."/>
            <person name="Alami S."/>
            <person name="Wipf D."/>
            <person name="Courty P.E."/>
            <person name="Missbah El Idrissi M."/>
        </authorList>
    </citation>
    <scope>NUCLEOTIDE SEQUENCE</scope>
    <source>
        <strain evidence="9">LLZ17</strain>
    </source>
</reference>
<dbReference type="InterPro" id="IPR011701">
    <property type="entry name" value="MFS"/>
</dbReference>
<dbReference type="InterPro" id="IPR020846">
    <property type="entry name" value="MFS_dom"/>
</dbReference>
<evidence type="ECO:0000256" key="6">
    <source>
        <dbReference type="ARBA" id="ARBA00023136"/>
    </source>
</evidence>
<dbReference type="PANTHER" id="PTHR43045:SF1">
    <property type="entry name" value="SHIKIMATE TRANSPORTER"/>
    <property type="match status" value="1"/>
</dbReference>
<dbReference type="InterPro" id="IPR036259">
    <property type="entry name" value="MFS_trans_sf"/>
</dbReference>
<comment type="subcellular location">
    <subcellularLocation>
        <location evidence="1">Cell membrane</location>
        <topology evidence="1">Multi-pass membrane protein</topology>
    </subcellularLocation>
</comment>
<feature type="transmembrane region" description="Helical" evidence="7">
    <location>
        <begin position="316"/>
        <end position="335"/>
    </location>
</feature>
<keyword evidence="3" id="KW-1003">Cell membrane</keyword>
<organism evidence="9">
    <name type="scientific">Bradyrhizobium sp. LLZ17</name>
    <dbReference type="NCBI Taxonomy" id="3239388"/>
    <lineage>
        <taxon>Bacteria</taxon>
        <taxon>Pseudomonadati</taxon>
        <taxon>Pseudomonadota</taxon>
        <taxon>Alphaproteobacteria</taxon>
        <taxon>Hyphomicrobiales</taxon>
        <taxon>Nitrobacteraceae</taxon>
        <taxon>Bradyrhizobium</taxon>
    </lineage>
</organism>
<dbReference type="GO" id="GO:0022857">
    <property type="term" value="F:transmembrane transporter activity"/>
    <property type="evidence" value="ECO:0007669"/>
    <property type="project" value="InterPro"/>
</dbReference>
<gene>
    <name evidence="9" type="ORF">AB8Z38_22130</name>
</gene>
<dbReference type="PROSITE" id="PS50850">
    <property type="entry name" value="MFS"/>
    <property type="match status" value="1"/>
</dbReference>
<feature type="domain" description="Major facilitator superfamily (MFS) profile" evidence="8">
    <location>
        <begin position="23"/>
        <end position="433"/>
    </location>
</feature>
<dbReference type="PANTHER" id="PTHR43045">
    <property type="entry name" value="SHIKIMATE TRANSPORTER"/>
    <property type="match status" value="1"/>
</dbReference>
<keyword evidence="4 7" id="KW-0812">Transmembrane</keyword>
<keyword evidence="2" id="KW-0813">Transport</keyword>
<evidence type="ECO:0000259" key="8">
    <source>
        <dbReference type="PROSITE" id="PS50850"/>
    </source>
</evidence>
<name>A0AB39XEK9_9BRAD</name>
<dbReference type="Pfam" id="PF00083">
    <property type="entry name" value="Sugar_tr"/>
    <property type="match status" value="1"/>
</dbReference>
<dbReference type="AlphaFoldDB" id="A0AB39XEK9"/>
<evidence type="ECO:0000256" key="4">
    <source>
        <dbReference type="ARBA" id="ARBA00022692"/>
    </source>
</evidence>
<feature type="transmembrane region" description="Helical" evidence="7">
    <location>
        <begin position="285"/>
        <end position="304"/>
    </location>
</feature>
<evidence type="ECO:0000256" key="3">
    <source>
        <dbReference type="ARBA" id="ARBA00022475"/>
    </source>
</evidence>
<evidence type="ECO:0000256" key="2">
    <source>
        <dbReference type="ARBA" id="ARBA00022448"/>
    </source>
</evidence>
<evidence type="ECO:0000313" key="9">
    <source>
        <dbReference type="EMBL" id="XDV55464.1"/>
    </source>
</evidence>
<dbReference type="CDD" id="cd17369">
    <property type="entry name" value="MFS_ShiA_like"/>
    <property type="match status" value="1"/>
</dbReference>
<evidence type="ECO:0000256" key="7">
    <source>
        <dbReference type="SAM" id="Phobius"/>
    </source>
</evidence>